<reference evidence="2 3" key="2">
    <citation type="submission" date="2024-07" db="EMBL/GenBank/DDBJ databases">
        <authorList>
            <person name="Akdeniz Z."/>
        </authorList>
    </citation>
    <scope>NUCLEOTIDE SEQUENCE [LARGE SCALE GENOMIC DNA]</scope>
</reference>
<proteinExistence type="predicted"/>
<evidence type="ECO:0000313" key="3">
    <source>
        <dbReference type="Proteomes" id="UP001642409"/>
    </source>
</evidence>
<dbReference type="AlphaFoldDB" id="A0AA86R3E0"/>
<comment type="caution">
    <text evidence="1">The sequence shown here is derived from an EMBL/GenBank/DDBJ whole genome shotgun (WGS) entry which is preliminary data.</text>
</comment>
<keyword evidence="3" id="KW-1185">Reference proteome</keyword>
<evidence type="ECO:0000313" key="2">
    <source>
        <dbReference type="EMBL" id="CAL6105743.1"/>
    </source>
</evidence>
<evidence type="ECO:0000313" key="1">
    <source>
        <dbReference type="EMBL" id="CAI9965357.1"/>
    </source>
</evidence>
<name>A0AA86R3E0_9EUKA</name>
<dbReference type="Proteomes" id="UP001642409">
    <property type="component" value="Unassembled WGS sequence"/>
</dbReference>
<dbReference type="EMBL" id="CAXDID020000600">
    <property type="protein sequence ID" value="CAL6105743.1"/>
    <property type="molecule type" value="Genomic_DNA"/>
</dbReference>
<sequence>MVIPDGHVHTFEIFVESVGHTHAPQFKYANLVSHTHVGTDEMFQREVPAGQLQMFEEFVEPYGQKQAPTPEFAFALKYEFVVPQTQLDLSAVGIIPDGHGLHIEVVALYPPAQIKQFEPFQKILHILLTIFEQFHGHQQTGGDAAICMY</sequence>
<reference evidence="1" key="1">
    <citation type="submission" date="2023-06" db="EMBL/GenBank/DDBJ databases">
        <authorList>
            <person name="Kurt Z."/>
        </authorList>
    </citation>
    <scope>NUCLEOTIDE SEQUENCE</scope>
</reference>
<organism evidence="1">
    <name type="scientific">Hexamita inflata</name>
    <dbReference type="NCBI Taxonomy" id="28002"/>
    <lineage>
        <taxon>Eukaryota</taxon>
        <taxon>Metamonada</taxon>
        <taxon>Diplomonadida</taxon>
        <taxon>Hexamitidae</taxon>
        <taxon>Hexamitinae</taxon>
        <taxon>Hexamita</taxon>
    </lineage>
</organism>
<dbReference type="EMBL" id="CATOUU010000988">
    <property type="protein sequence ID" value="CAI9965357.1"/>
    <property type="molecule type" value="Genomic_DNA"/>
</dbReference>
<protein>
    <submittedName>
        <fullName evidence="2">Hypothetical_protein</fullName>
    </submittedName>
</protein>
<accession>A0AA86R3E0</accession>
<gene>
    <name evidence="1" type="ORF">HINF_LOCUS53002</name>
    <name evidence="2" type="ORF">HINF_LOCUS73409</name>
</gene>